<dbReference type="GO" id="GO:0048038">
    <property type="term" value="F:quinone binding"/>
    <property type="evidence" value="ECO:0007669"/>
    <property type="project" value="InterPro"/>
</dbReference>
<dbReference type="InterPro" id="IPR016182">
    <property type="entry name" value="Cu_amine_oxidase_N-reg"/>
</dbReference>
<dbReference type="GO" id="GO:0009308">
    <property type="term" value="P:amine metabolic process"/>
    <property type="evidence" value="ECO:0007669"/>
    <property type="project" value="UniProtKB-UniRule"/>
</dbReference>
<dbReference type="SUPFAM" id="SSF54416">
    <property type="entry name" value="Amine oxidase N-terminal region"/>
    <property type="match status" value="1"/>
</dbReference>
<dbReference type="GO" id="GO:0005507">
    <property type="term" value="F:copper ion binding"/>
    <property type="evidence" value="ECO:0007669"/>
    <property type="project" value="InterPro"/>
</dbReference>
<dbReference type="FunFam" id="3.10.450.40:FF:000028">
    <property type="entry name" value="Amine oxidase"/>
    <property type="match status" value="1"/>
</dbReference>
<dbReference type="Gene3D" id="3.10.450.40">
    <property type="match status" value="1"/>
</dbReference>
<dbReference type="Pfam" id="PF09248">
    <property type="entry name" value="DUF1965"/>
    <property type="match status" value="1"/>
</dbReference>
<proteinExistence type="inferred from homology"/>
<dbReference type="STRING" id="1214573.A0A0G2FQV4"/>
<dbReference type="OrthoDB" id="3341590at2759"/>
<organism evidence="12 13">
    <name type="scientific">Diaporthe ampelina</name>
    <dbReference type="NCBI Taxonomy" id="1214573"/>
    <lineage>
        <taxon>Eukaryota</taxon>
        <taxon>Fungi</taxon>
        <taxon>Dikarya</taxon>
        <taxon>Ascomycota</taxon>
        <taxon>Pezizomycotina</taxon>
        <taxon>Sordariomycetes</taxon>
        <taxon>Sordariomycetidae</taxon>
        <taxon>Diaporthales</taxon>
        <taxon>Diaporthaceae</taxon>
        <taxon>Diaporthe</taxon>
    </lineage>
</organism>
<sequence>MVGPLPIDPSTTTWAPLAYPLTNNNNGRVRNLDADYEKLFSEWIYPITASIADITLDLWGGTAMGLDNDTLDVFGIDPYWQDDGRVIRWDTFWNIPQDDFDAETLLPLGLFFKSDITGRDPSQWELGGWLYNGVFYETTEDFRTAYWSEGFEKLGANVEGDWARTDQQGPVMPMDSLFPPTMVSPAGSRFGVDTKEKYVEWMDFSFYIGFSRDTGISLHDIRYKGERVIYELALQEALAHYAGNDPVQSGTSYLDTYYGFGPYAFQLVPGYDCPTYATYLNTSFYVSETTHTHIDSICLFEYDADFPIQRHSTNNYVSVTKNTYFSVRSVSTVGNYDYMFTYTFFMDGSIAVENETNQYGEYRGYRILPYTGLAHLTVQNSSNLVNAARWAEHDVQVTKRKDTEPKSAHAYNSQDVHNPPVNFDHFFDGESLEQEDLVVWFNLGMHHVPHTGDLPNTVFTTAHSGMQFMPSNYFTIDQSRSTVNMVRIDYKDGNTSAVELFGQKTEPESCEINYTPGEADLWAYTGDVVVRKFPYDPNNPYFETDSIV</sequence>
<dbReference type="EMBL" id="LCUC01000131">
    <property type="protein sequence ID" value="KKY36349.1"/>
    <property type="molecule type" value="Genomic_DNA"/>
</dbReference>
<evidence type="ECO:0000313" key="12">
    <source>
        <dbReference type="EMBL" id="KKY36349.1"/>
    </source>
</evidence>
<evidence type="ECO:0000256" key="5">
    <source>
        <dbReference type="ARBA" id="ARBA00023002"/>
    </source>
</evidence>
<dbReference type="SUPFAM" id="SSF49998">
    <property type="entry name" value="Amine oxidase catalytic domain"/>
    <property type="match status" value="1"/>
</dbReference>
<evidence type="ECO:0000256" key="1">
    <source>
        <dbReference type="ARBA" id="ARBA00001935"/>
    </source>
</evidence>
<dbReference type="InterPro" id="IPR000269">
    <property type="entry name" value="Cu_amine_oxidase"/>
</dbReference>
<evidence type="ECO:0000313" key="13">
    <source>
        <dbReference type="Proteomes" id="UP000034680"/>
    </source>
</evidence>
<evidence type="ECO:0000259" key="10">
    <source>
        <dbReference type="Pfam" id="PF01179"/>
    </source>
</evidence>
<feature type="active site" description="Proton acceptor" evidence="7">
    <location>
        <position position="255"/>
    </location>
</feature>
<name>A0A0G2FQV4_9PEZI</name>
<feature type="domain" description="Copper amine oxidase catalytic" evidence="10">
    <location>
        <begin position="181"/>
        <end position="354"/>
    </location>
</feature>
<evidence type="ECO:0000256" key="3">
    <source>
        <dbReference type="ARBA" id="ARBA00022723"/>
    </source>
</evidence>
<feature type="domain" description="DUF1965" evidence="11">
    <location>
        <begin position="103"/>
        <end position="170"/>
    </location>
</feature>
<comment type="cofactor">
    <cofactor evidence="1">
        <name>Cu cation</name>
        <dbReference type="ChEBI" id="CHEBI:23378"/>
    </cofactor>
</comment>
<comment type="caution">
    <text evidence="12">The sequence shown here is derived from an EMBL/GenBank/DDBJ whole genome shotgun (WGS) entry which is preliminary data.</text>
</comment>
<evidence type="ECO:0000256" key="2">
    <source>
        <dbReference type="ARBA" id="ARBA00007983"/>
    </source>
</evidence>
<keyword evidence="6 9" id="KW-0186">Copper</keyword>
<evidence type="ECO:0000256" key="8">
    <source>
        <dbReference type="PIRSR" id="PIRSR600269-51"/>
    </source>
</evidence>
<evidence type="ECO:0000259" key="11">
    <source>
        <dbReference type="Pfam" id="PF09248"/>
    </source>
</evidence>
<evidence type="ECO:0000256" key="6">
    <source>
        <dbReference type="ARBA" id="ARBA00023008"/>
    </source>
</evidence>
<keyword evidence="5 9" id="KW-0560">Oxidoreductase</keyword>
<dbReference type="InterPro" id="IPR015328">
    <property type="entry name" value="DUF1965"/>
</dbReference>
<dbReference type="Pfam" id="PF01179">
    <property type="entry name" value="Cu_amine_oxid"/>
    <property type="match status" value="1"/>
</dbReference>
<accession>A0A0G2FQV4</accession>
<comment type="similarity">
    <text evidence="2 9">Belongs to the copper/topaquinone oxidase family.</text>
</comment>
<keyword evidence="3 9" id="KW-0479">Metal-binding</keyword>
<reference evidence="12 13" key="2">
    <citation type="submission" date="2015-05" db="EMBL/GenBank/DDBJ databases">
        <authorList>
            <person name="Morales-Cruz A."/>
            <person name="Amrine K.C."/>
            <person name="Cantu D."/>
        </authorList>
    </citation>
    <scope>NUCLEOTIDE SEQUENCE [LARGE SCALE GENOMIC DNA]</scope>
    <source>
        <strain evidence="12">DA912</strain>
    </source>
</reference>
<dbReference type="GO" id="GO:0005886">
    <property type="term" value="C:plasma membrane"/>
    <property type="evidence" value="ECO:0007669"/>
    <property type="project" value="TreeGrafter"/>
</dbReference>
<evidence type="ECO:0000256" key="7">
    <source>
        <dbReference type="PIRSR" id="PIRSR600269-50"/>
    </source>
</evidence>
<evidence type="ECO:0000256" key="4">
    <source>
        <dbReference type="ARBA" id="ARBA00022772"/>
    </source>
</evidence>
<dbReference type="InterPro" id="IPR036460">
    <property type="entry name" value="Cu_amine_oxidase_C_sf"/>
</dbReference>
<reference evidence="12 13" key="1">
    <citation type="submission" date="2015-05" db="EMBL/GenBank/DDBJ databases">
        <title>Distinctive expansion of gene families associated with plant cell wall degradation and secondary metabolism in the genomes of grapevine trunk pathogens.</title>
        <authorList>
            <person name="Lawrence D.P."/>
            <person name="Travadon R."/>
            <person name="Rolshausen P.E."/>
            <person name="Baumgartner K."/>
        </authorList>
    </citation>
    <scope>NUCLEOTIDE SEQUENCE [LARGE SCALE GENOMIC DNA]</scope>
    <source>
        <strain evidence="12">DA912</strain>
    </source>
</reference>
<keyword evidence="4 7" id="KW-0801">TPQ</keyword>
<dbReference type="GO" id="GO:0008131">
    <property type="term" value="F:primary methylamine oxidase activity"/>
    <property type="evidence" value="ECO:0007669"/>
    <property type="project" value="InterPro"/>
</dbReference>
<protein>
    <recommendedName>
        <fullName evidence="9">Amine oxidase</fullName>
        <ecNumber evidence="9">1.4.3.-</ecNumber>
    </recommendedName>
</protein>
<dbReference type="Proteomes" id="UP000034680">
    <property type="component" value="Unassembled WGS sequence"/>
</dbReference>
<dbReference type="Gene3D" id="2.70.98.20">
    <property type="entry name" value="Copper amine oxidase, catalytic domain"/>
    <property type="match status" value="2"/>
</dbReference>
<dbReference type="InterPro" id="IPR015798">
    <property type="entry name" value="Cu_amine_oxidase_C"/>
</dbReference>
<comment type="PTM">
    <text evidence="8 9">Topaquinone (TPQ) is generated by copper-dependent autoxidation of a specific tyrosyl residue.</text>
</comment>
<evidence type="ECO:0000256" key="9">
    <source>
        <dbReference type="RuleBase" id="RU000672"/>
    </source>
</evidence>
<gene>
    <name evidence="12" type="ORF">UCDDA912_g03678</name>
</gene>
<feature type="active site" description="Schiff-base intermediate with substrate; via topaquinone" evidence="7">
    <location>
        <position position="336"/>
    </location>
</feature>
<dbReference type="PRINTS" id="PR00766">
    <property type="entry name" value="CUDAOXIDASE"/>
</dbReference>
<keyword evidence="13" id="KW-1185">Reference proteome</keyword>
<comment type="cofactor">
    <cofactor evidence="9">
        <name>Cu cation</name>
        <dbReference type="ChEBI" id="CHEBI:23378"/>
    </cofactor>
    <text evidence="9">Contains 1 topaquinone per subunit.</text>
</comment>
<dbReference type="PANTHER" id="PTHR10638:SF20">
    <property type="entry name" value="AMINE OXIDASE"/>
    <property type="match status" value="1"/>
</dbReference>
<feature type="modified residue" description="2',4',5'-topaquinone" evidence="8">
    <location>
        <position position="336"/>
    </location>
</feature>
<dbReference type="AlphaFoldDB" id="A0A0G2FQV4"/>
<dbReference type="PANTHER" id="PTHR10638">
    <property type="entry name" value="COPPER AMINE OXIDASE"/>
    <property type="match status" value="1"/>
</dbReference>
<dbReference type="EC" id="1.4.3.-" evidence="9"/>